<proteinExistence type="predicted"/>
<dbReference type="InParanoid" id="W2S937"/>
<dbReference type="eggNOG" id="ENOG502RG6K">
    <property type="taxonomic scope" value="Eukaryota"/>
</dbReference>
<feature type="region of interest" description="Disordered" evidence="1">
    <location>
        <begin position="77"/>
        <end position="114"/>
    </location>
</feature>
<name>W2S937_CYPE1</name>
<feature type="compositionally biased region" description="Basic and acidic residues" evidence="1">
    <location>
        <begin position="77"/>
        <end position="93"/>
    </location>
</feature>
<dbReference type="STRING" id="1220924.W2S937"/>
<evidence type="ECO:0000313" key="3">
    <source>
        <dbReference type="Proteomes" id="UP000030752"/>
    </source>
</evidence>
<dbReference type="HOGENOM" id="CLU_048763_0_0_1"/>
<dbReference type="GeneID" id="19977928"/>
<evidence type="ECO:0000313" key="2">
    <source>
        <dbReference type="EMBL" id="ETN44409.1"/>
    </source>
</evidence>
<keyword evidence="3" id="KW-1185">Reference proteome</keyword>
<feature type="region of interest" description="Disordered" evidence="1">
    <location>
        <begin position="433"/>
        <end position="475"/>
    </location>
</feature>
<dbReference type="RefSeq" id="XP_008713482.1">
    <property type="nucleotide sequence ID" value="XM_008715260.1"/>
</dbReference>
<dbReference type="VEuPathDB" id="FungiDB:HMPREF1541_10589"/>
<reference evidence="2 3" key="1">
    <citation type="submission" date="2013-03" db="EMBL/GenBank/DDBJ databases">
        <title>The Genome Sequence of Phialophora europaea CBS 101466.</title>
        <authorList>
            <consortium name="The Broad Institute Genomics Platform"/>
            <person name="Cuomo C."/>
            <person name="de Hoog S."/>
            <person name="Gorbushina A."/>
            <person name="Walker B."/>
            <person name="Young S.K."/>
            <person name="Zeng Q."/>
            <person name="Gargeya S."/>
            <person name="Fitzgerald M."/>
            <person name="Haas B."/>
            <person name="Abouelleil A."/>
            <person name="Allen A.W."/>
            <person name="Alvarado L."/>
            <person name="Arachchi H.M."/>
            <person name="Berlin A.M."/>
            <person name="Chapman S.B."/>
            <person name="Gainer-Dewar J."/>
            <person name="Goldberg J."/>
            <person name="Griggs A."/>
            <person name="Gujja S."/>
            <person name="Hansen M."/>
            <person name="Howarth C."/>
            <person name="Imamovic A."/>
            <person name="Ireland A."/>
            <person name="Larimer J."/>
            <person name="McCowan C."/>
            <person name="Murphy C."/>
            <person name="Pearson M."/>
            <person name="Poon T.W."/>
            <person name="Priest M."/>
            <person name="Roberts A."/>
            <person name="Saif S."/>
            <person name="Shea T."/>
            <person name="Sisk P."/>
            <person name="Sykes S."/>
            <person name="Wortman J."/>
            <person name="Nusbaum C."/>
            <person name="Birren B."/>
        </authorList>
    </citation>
    <scope>NUCLEOTIDE SEQUENCE [LARGE SCALE GENOMIC DNA]</scope>
    <source>
        <strain evidence="2 3">CBS 101466</strain>
    </source>
</reference>
<evidence type="ECO:0000256" key="1">
    <source>
        <dbReference type="SAM" id="MobiDB-lite"/>
    </source>
</evidence>
<sequence length="475" mass="53963">MLRSLFRRPRAVRIPADGGTVGLRRVEVTQRTSSPSMVVGRFALNAVLFYCAFHTVKLWINGPDPEMQKRLDGLRKEREAAKNKPTQSDHLKPEPCQSSKVKNDKASDSSEESGETTIIPIYGWLKQLDKQAYSETDPEWKAFVTLQHDERATQKLYREFDAAITKQVQHSNTHLKNLAYIRYTGRIGRDLSLQLMLSRPPRYAMRCLVIKPSGVSLGWKELEHVDGTRMQRLRQPVVLGKAFAKGVWAFSTTTTAITRAKVMDIVYPERTWTYNFQYIHWKGHNVLAKITGQSGLTHEQEVITKLPSAQYSDELTKRRFPFLQGSLTKESPNNALRSAVQTITHEHALQHSIDMFKREWVKGQLEAQQYSTPGAVNIVGHYDWKGEKGKYRVEVSGWYLPREDAFIGPPIIKRAYVLHDFAKVKVENRLPSLVTSAQQPSNPHQEPSSHSPGKRPESAPVPSEKEPATGKETGK</sequence>
<gene>
    <name evidence="2" type="ORF">HMPREF1541_10589</name>
</gene>
<protein>
    <submittedName>
        <fullName evidence="2">Uncharacterized protein</fullName>
    </submittedName>
</protein>
<accession>W2S937</accession>
<dbReference type="AlphaFoldDB" id="W2S937"/>
<organism evidence="2 3">
    <name type="scientific">Cyphellophora europaea (strain CBS 101466)</name>
    <name type="common">Phialophora europaea</name>
    <dbReference type="NCBI Taxonomy" id="1220924"/>
    <lineage>
        <taxon>Eukaryota</taxon>
        <taxon>Fungi</taxon>
        <taxon>Dikarya</taxon>
        <taxon>Ascomycota</taxon>
        <taxon>Pezizomycotina</taxon>
        <taxon>Eurotiomycetes</taxon>
        <taxon>Chaetothyriomycetidae</taxon>
        <taxon>Chaetothyriales</taxon>
        <taxon>Cyphellophoraceae</taxon>
        <taxon>Cyphellophora</taxon>
    </lineage>
</organism>
<dbReference type="OrthoDB" id="10261634at2759"/>
<feature type="compositionally biased region" description="Basic and acidic residues" evidence="1">
    <location>
        <begin position="463"/>
        <end position="475"/>
    </location>
</feature>
<dbReference type="Proteomes" id="UP000030752">
    <property type="component" value="Unassembled WGS sequence"/>
</dbReference>
<dbReference type="EMBL" id="KB822715">
    <property type="protein sequence ID" value="ETN44409.1"/>
    <property type="molecule type" value="Genomic_DNA"/>
</dbReference>
<feature type="compositionally biased region" description="Polar residues" evidence="1">
    <location>
        <begin position="433"/>
        <end position="451"/>
    </location>
</feature>